<keyword evidence="2 4" id="KW-0863">Zinc-finger</keyword>
<dbReference type="EMBL" id="BLLK01000045">
    <property type="protein sequence ID" value="GFH52357.1"/>
    <property type="molecule type" value="Genomic_DNA"/>
</dbReference>
<proteinExistence type="predicted"/>
<dbReference type="GO" id="GO:0008270">
    <property type="term" value="F:zinc ion binding"/>
    <property type="evidence" value="ECO:0007669"/>
    <property type="project" value="UniProtKB-KW"/>
</dbReference>
<keyword evidence="7" id="KW-1185">Reference proteome</keyword>
<dbReference type="Gene3D" id="6.10.140.2220">
    <property type="match status" value="2"/>
</dbReference>
<name>A0AAD3CUL3_9STRA</name>
<evidence type="ECO:0000256" key="2">
    <source>
        <dbReference type="ARBA" id="ARBA00022771"/>
    </source>
</evidence>
<reference evidence="6 7" key="1">
    <citation type="journal article" date="2021" name="Sci. Rep.">
        <title>The genome of the diatom Chaetoceros tenuissimus carries an ancient integrated fragment of an extant virus.</title>
        <authorList>
            <person name="Hongo Y."/>
            <person name="Kimura K."/>
            <person name="Takaki Y."/>
            <person name="Yoshida Y."/>
            <person name="Baba S."/>
            <person name="Kobayashi G."/>
            <person name="Nagasaki K."/>
            <person name="Hano T."/>
            <person name="Tomaru Y."/>
        </authorList>
    </citation>
    <scope>NUCLEOTIDE SEQUENCE [LARGE SCALE GENOMIC DNA]</scope>
    <source>
        <strain evidence="6 7">NIES-3715</strain>
    </source>
</reference>
<organism evidence="6 7">
    <name type="scientific">Chaetoceros tenuissimus</name>
    <dbReference type="NCBI Taxonomy" id="426638"/>
    <lineage>
        <taxon>Eukaryota</taxon>
        <taxon>Sar</taxon>
        <taxon>Stramenopiles</taxon>
        <taxon>Ochrophyta</taxon>
        <taxon>Bacillariophyta</taxon>
        <taxon>Coscinodiscophyceae</taxon>
        <taxon>Chaetocerotophycidae</taxon>
        <taxon>Chaetocerotales</taxon>
        <taxon>Chaetocerotaceae</taxon>
        <taxon>Chaetoceros</taxon>
    </lineage>
</organism>
<protein>
    <recommendedName>
        <fullName evidence="5">MYND-type domain-containing protein</fullName>
    </recommendedName>
</protein>
<keyword evidence="3" id="KW-0862">Zinc</keyword>
<comment type="caution">
    <text evidence="6">The sequence shown here is derived from an EMBL/GenBank/DDBJ whole genome shotgun (WGS) entry which is preliminary data.</text>
</comment>
<dbReference type="Pfam" id="PF01753">
    <property type="entry name" value="zf-MYND"/>
    <property type="match status" value="2"/>
</dbReference>
<feature type="domain" description="MYND-type" evidence="5">
    <location>
        <begin position="90"/>
        <end position="130"/>
    </location>
</feature>
<sequence length="452" mass="51574">MSSSESIVKPTGLCAACQKEGATKRCRGCLDVGMDVFFCNRECQVKLWKTHKILCGNKAAPIFKNANSKKKVDKALRKFLKESNQSIRVCCNCRKKEKDVKLDSCSACDGAAYCSRECQKAHWPEHKEICKHNSTMRQQMDRTLTPSEKNIYDLLEQWRSNPTSVQVTLHAKCQQLMDISECPPTKVMLVSLEFDYNAKTFVFAEEPSVIPICQSPQNCQVLIMKHALSTASSHSPFAFMQYAFVSCKDLGTKYQSLNLMHFGEDHLNTPKENLLQTEEIYKYLPLKSDLFDGWDEIRKSNLKKQFDYLNNSNTFTGFLSNALQLFHNKIRLSVCGIVVYVQLGKELGQITNFIKYEDMPKSEFKKLMKDASVNDIREIPPNLLHKPPVMAVVLYKDIETNAELGVEGQMCILNKLGKGSVKKRKKDADHSFKQLQSFFEKMPSHIIEKVTL</sequence>
<dbReference type="SUPFAM" id="SSF144232">
    <property type="entry name" value="HIT/MYND zinc finger-like"/>
    <property type="match status" value="2"/>
</dbReference>
<evidence type="ECO:0000256" key="4">
    <source>
        <dbReference type="PROSITE-ProRule" id="PRU00134"/>
    </source>
</evidence>
<dbReference type="AlphaFoldDB" id="A0AAD3CUL3"/>
<keyword evidence="1" id="KW-0479">Metal-binding</keyword>
<dbReference type="InterPro" id="IPR002893">
    <property type="entry name" value="Znf_MYND"/>
</dbReference>
<evidence type="ECO:0000313" key="6">
    <source>
        <dbReference type="EMBL" id="GFH52357.1"/>
    </source>
</evidence>
<evidence type="ECO:0000256" key="1">
    <source>
        <dbReference type="ARBA" id="ARBA00022723"/>
    </source>
</evidence>
<evidence type="ECO:0000256" key="3">
    <source>
        <dbReference type="ARBA" id="ARBA00022833"/>
    </source>
</evidence>
<evidence type="ECO:0000313" key="7">
    <source>
        <dbReference type="Proteomes" id="UP001054902"/>
    </source>
</evidence>
<gene>
    <name evidence="6" type="ORF">CTEN210_08833</name>
</gene>
<dbReference type="PROSITE" id="PS50865">
    <property type="entry name" value="ZF_MYND_2"/>
    <property type="match status" value="2"/>
</dbReference>
<accession>A0AAD3CUL3</accession>
<dbReference type="PROSITE" id="PS01360">
    <property type="entry name" value="ZF_MYND_1"/>
    <property type="match status" value="1"/>
</dbReference>
<feature type="domain" description="MYND-type" evidence="5">
    <location>
        <begin position="14"/>
        <end position="55"/>
    </location>
</feature>
<evidence type="ECO:0000259" key="5">
    <source>
        <dbReference type="PROSITE" id="PS50865"/>
    </source>
</evidence>
<dbReference type="Proteomes" id="UP001054902">
    <property type="component" value="Unassembled WGS sequence"/>
</dbReference>